<comment type="caution">
    <text evidence="1">The sequence shown here is derived from an EMBL/GenBank/DDBJ whole genome shotgun (WGS) entry which is preliminary data.</text>
</comment>
<feature type="non-terminal residue" evidence="1">
    <location>
        <position position="1"/>
    </location>
</feature>
<name>A0A391P250_9EUKA</name>
<proteinExistence type="predicted"/>
<organism evidence="1 2">
    <name type="scientific">Kipferlia bialata</name>
    <dbReference type="NCBI Taxonomy" id="797122"/>
    <lineage>
        <taxon>Eukaryota</taxon>
        <taxon>Metamonada</taxon>
        <taxon>Carpediemonas-like organisms</taxon>
        <taxon>Kipferlia</taxon>
    </lineage>
</organism>
<dbReference type="Proteomes" id="UP000265618">
    <property type="component" value="Unassembled WGS sequence"/>
</dbReference>
<evidence type="ECO:0000313" key="2">
    <source>
        <dbReference type="Proteomes" id="UP000265618"/>
    </source>
</evidence>
<sequence length="63" mass="6629">MDIEVSPAHLIPKLISAHAQLISLSLSLPLHPLTTQLISAHAQLRREPHSAAATAPGGSTIFT</sequence>
<protein>
    <submittedName>
        <fullName evidence="1">Uncharacterized protein</fullName>
    </submittedName>
</protein>
<reference evidence="1 2" key="1">
    <citation type="journal article" date="2018" name="PLoS ONE">
        <title>The draft genome of Kipferlia bialata reveals reductive genome evolution in fornicate parasites.</title>
        <authorList>
            <person name="Tanifuji G."/>
            <person name="Takabayashi S."/>
            <person name="Kume K."/>
            <person name="Takagi M."/>
            <person name="Nakayama T."/>
            <person name="Kamikawa R."/>
            <person name="Inagaki Y."/>
            <person name="Hashimoto T."/>
        </authorList>
    </citation>
    <scope>NUCLEOTIDE SEQUENCE [LARGE SCALE GENOMIC DNA]</scope>
    <source>
        <strain evidence="1">NY0173</strain>
    </source>
</reference>
<accession>A0A391P250</accession>
<gene>
    <name evidence="1" type="ORF">KIPB_016110</name>
</gene>
<evidence type="ECO:0000313" key="1">
    <source>
        <dbReference type="EMBL" id="GCA65048.1"/>
    </source>
</evidence>
<dbReference type="EMBL" id="BDIP01009562">
    <property type="protein sequence ID" value="GCA65048.1"/>
    <property type="molecule type" value="Genomic_DNA"/>
</dbReference>
<keyword evidence="2" id="KW-1185">Reference proteome</keyword>
<dbReference type="AlphaFoldDB" id="A0A391P250"/>